<comment type="caution">
    <text evidence="2">The sequence shown here is derived from an EMBL/GenBank/DDBJ whole genome shotgun (WGS) entry which is preliminary data.</text>
</comment>
<keyword evidence="3" id="KW-1185">Reference proteome</keyword>
<evidence type="ECO:0000256" key="1">
    <source>
        <dbReference type="SAM" id="MobiDB-lite"/>
    </source>
</evidence>
<proteinExistence type="predicted"/>
<feature type="region of interest" description="Disordered" evidence="1">
    <location>
        <begin position="217"/>
        <end position="254"/>
    </location>
</feature>
<evidence type="ECO:0000313" key="3">
    <source>
        <dbReference type="Proteomes" id="UP001189429"/>
    </source>
</evidence>
<gene>
    <name evidence="2" type="ORF">PCOR1329_LOCUS67866</name>
</gene>
<dbReference type="Proteomes" id="UP001189429">
    <property type="component" value="Unassembled WGS sequence"/>
</dbReference>
<reference evidence="2" key="1">
    <citation type="submission" date="2023-10" db="EMBL/GenBank/DDBJ databases">
        <authorList>
            <person name="Chen Y."/>
            <person name="Shah S."/>
            <person name="Dougan E. K."/>
            <person name="Thang M."/>
            <person name="Chan C."/>
        </authorList>
    </citation>
    <scope>NUCLEOTIDE SEQUENCE [LARGE SCALE GENOMIC DNA]</scope>
</reference>
<feature type="non-terminal residue" evidence="2">
    <location>
        <position position="254"/>
    </location>
</feature>
<protein>
    <submittedName>
        <fullName evidence="2">Uncharacterized protein</fullName>
    </submittedName>
</protein>
<sequence>MTQMTMQIQATSRSRRRANYCERKVDCFTLESSAKARKVKVRGTALLCKTFRAHLVSKTPICLPERACDIHQGQTNRGTILGPAVLDNPDNEWVDNVLNKQKIYGSWRITVGGLCPNGGKEKRPDASVERVFFNSLPSTFFEAHFKRVYVKVVYDMTPECGGVAFACAKLRIGCYGLCMTTEHAEQIRSMTRTSVLAEMKTTGSPIYSTAIATIMKSTGNDPEDTKAKAKKPKKTIDQDGEGGDGSMSSLSDGS</sequence>
<dbReference type="EMBL" id="CAUYUJ010018817">
    <property type="protein sequence ID" value="CAK0886549.1"/>
    <property type="molecule type" value="Genomic_DNA"/>
</dbReference>
<accession>A0ABN9WJ67</accession>
<name>A0ABN9WJ67_9DINO</name>
<organism evidence="2 3">
    <name type="scientific">Prorocentrum cordatum</name>
    <dbReference type="NCBI Taxonomy" id="2364126"/>
    <lineage>
        <taxon>Eukaryota</taxon>
        <taxon>Sar</taxon>
        <taxon>Alveolata</taxon>
        <taxon>Dinophyceae</taxon>
        <taxon>Prorocentrales</taxon>
        <taxon>Prorocentraceae</taxon>
        <taxon>Prorocentrum</taxon>
    </lineage>
</organism>
<evidence type="ECO:0000313" key="2">
    <source>
        <dbReference type="EMBL" id="CAK0886549.1"/>
    </source>
</evidence>